<protein>
    <submittedName>
        <fullName evidence="2">Uncharacterized protein</fullName>
    </submittedName>
</protein>
<reference evidence="2 3" key="1">
    <citation type="submission" date="2018-01" db="EMBL/GenBank/DDBJ databases">
        <title>Complete genome sequence of Salinigranum rubrum GX10T, an extremely halophilic archaeon isolated from a marine solar saltern.</title>
        <authorList>
            <person name="Han S."/>
        </authorList>
    </citation>
    <scope>NUCLEOTIDE SEQUENCE [LARGE SCALE GENOMIC DNA]</scope>
    <source>
        <strain evidence="2 3">GX10</strain>
    </source>
</reference>
<dbReference type="AlphaFoldDB" id="A0A2I8VH45"/>
<gene>
    <name evidence="2" type="ORF">C2R22_05925</name>
</gene>
<dbReference type="GeneID" id="35591609"/>
<dbReference type="KEGG" id="srub:C2R22_05925"/>
<proteinExistence type="predicted"/>
<accession>A0A2I8VH45</accession>
<organism evidence="2 3">
    <name type="scientific">Salinigranum rubrum</name>
    <dbReference type="NCBI Taxonomy" id="755307"/>
    <lineage>
        <taxon>Archaea</taxon>
        <taxon>Methanobacteriati</taxon>
        <taxon>Methanobacteriota</taxon>
        <taxon>Stenosarchaea group</taxon>
        <taxon>Halobacteria</taxon>
        <taxon>Halobacteriales</taxon>
        <taxon>Haloferacaceae</taxon>
        <taxon>Salinigranum</taxon>
    </lineage>
</organism>
<keyword evidence="3" id="KW-1185">Reference proteome</keyword>
<evidence type="ECO:0000313" key="2">
    <source>
        <dbReference type="EMBL" id="AUV81256.1"/>
    </source>
</evidence>
<evidence type="ECO:0000313" key="3">
    <source>
        <dbReference type="Proteomes" id="UP000236584"/>
    </source>
</evidence>
<dbReference type="RefSeq" id="WP_103424944.1">
    <property type="nucleotide sequence ID" value="NZ_CP026309.1"/>
</dbReference>
<dbReference type="Proteomes" id="UP000236584">
    <property type="component" value="Chromosome"/>
</dbReference>
<sequence length="130" mass="14286">MSHRQRDTHTATVTRPSDTDGESDFMGAPVQDDSVEVATLSVRVQSPAEAGNLGTDAAGEVVTADKVVWTSNPEAAQVQVDDHLTLDRVGPTDPDGEDVYLVQQVREQFGRRVSQPELWVFDCDRYTGQR</sequence>
<dbReference type="EMBL" id="CP026309">
    <property type="protein sequence ID" value="AUV81256.1"/>
    <property type="molecule type" value="Genomic_DNA"/>
</dbReference>
<feature type="region of interest" description="Disordered" evidence="1">
    <location>
        <begin position="1"/>
        <end position="31"/>
    </location>
</feature>
<name>A0A2I8VH45_9EURY</name>
<evidence type="ECO:0000256" key="1">
    <source>
        <dbReference type="SAM" id="MobiDB-lite"/>
    </source>
</evidence>